<evidence type="ECO:0000313" key="3">
    <source>
        <dbReference type="EMBL" id="KAH7365823.1"/>
    </source>
</evidence>
<dbReference type="PANTHER" id="PTHR47471">
    <property type="entry name" value="GYF DOMAIN-CONTAINING PROTEIN"/>
    <property type="match status" value="1"/>
</dbReference>
<feature type="compositionally biased region" description="Basic and acidic residues" evidence="1">
    <location>
        <begin position="93"/>
        <end position="129"/>
    </location>
</feature>
<feature type="compositionally biased region" description="Low complexity" evidence="1">
    <location>
        <begin position="1348"/>
        <end position="1358"/>
    </location>
</feature>
<feature type="region of interest" description="Disordered" evidence="1">
    <location>
        <begin position="437"/>
        <end position="474"/>
    </location>
</feature>
<dbReference type="InterPro" id="IPR035445">
    <property type="entry name" value="GYF-like_dom_sf"/>
</dbReference>
<evidence type="ECO:0000259" key="2">
    <source>
        <dbReference type="PROSITE" id="PS50829"/>
    </source>
</evidence>
<dbReference type="InterPro" id="IPR003169">
    <property type="entry name" value="GYF"/>
</dbReference>
<feature type="region of interest" description="Disordered" evidence="1">
    <location>
        <begin position="1505"/>
        <end position="1556"/>
    </location>
</feature>
<dbReference type="Gene3D" id="3.30.1490.40">
    <property type="match status" value="1"/>
</dbReference>
<feature type="region of interest" description="Disordered" evidence="1">
    <location>
        <begin position="1677"/>
        <end position="1703"/>
    </location>
</feature>
<dbReference type="PROSITE" id="PS50829">
    <property type="entry name" value="GYF"/>
    <property type="match status" value="1"/>
</dbReference>
<feature type="compositionally biased region" description="Polar residues" evidence="1">
    <location>
        <begin position="1568"/>
        <end position="1577"/>
    </location>
</feature>
<dbReference type="SUPFAM" id="SSF55277">
    <property type="entry name" value="GYF domain"/>
    <property type="match status" value="1"/>
</dbReference>
<reference evidence="3" key="1">
    <citation type="submission" date="2021-08" db="EMBL/GenBank/DDBJ databases">
        <title>WGS assembly of Ceratopteris richardii.</title>
        <authorList>
            <person name="Marchant D.B."/>
            <person name="Chen G."/>
            <person name="Jenkins J."/>
            <person name="Shu S."/>
            <person name="Leebens-Mack J."/>
            <person name="Grimwood J."/>
            <person name="Schmutz J."/>
            <person name="Soltis P."/>
            <person name="Soltis D."/>
            <person name="Chen Z.-H."/>
        </authorList>
    </citation>
    <scope>NUCLEOTIDE SEQUENCE</scope>
    <source>
        <strain evidence="3">Whitten #5841</strain>
        <tissue evidence="3">Leaf</tissue>
    </source>
</reference>
<feature type="compositionally biased region" description="Low complexity" evidence="1">
    <location>
        <begin position="1538"/>
        <end position="1550"/>
    </location>
</feature>
<feature type="compositionally biased region" description="Basic and acidic residues" evidence="1">
    <location>
        <begin position="1640"/>
        <end position="1650"/>
    </location>
</feature>
<proteinExistence type="predicted"/>
<feature type="domain" description="GYF" evidence="2">
    <location>
        <begin position="547"/>
        <end position="598"/>
    </location>
</feature>
<evidence type="ECO:0000256" key="1">
    <source>
        <dbReference type="SAM" id="MobiDB-lite"/>
    </source>
</evidence>
<gene>
    <name evidence="3" type="ORF">KP509_18G048100</name>
</gene>
<feature type="compositionally biased region" description="Basic and acidic residues" evidence="1">
    <location>
        <begin position="62"/>
        <end position="83"/>
    </location>
</feature>
<dbReference type="Pfam" id="PF02213">
    <property type="entry name" value="GYF"/>
    <property type="match status" value="1"/>
</dbReference>
<dbReference type="PANTHER" id="PTHR47471:SF1">
    <property type="entry name" value="PROTEIN ESSENTIAL FOR POTEXVIRUS ACCUMULATION 1"/>
    <property type="match status" value="1"/>
</dbReference>
<feature type="compositionally biased region" description="Low complexity" evidence="1">
    <location>
        <begin position="1579"/>
        <end position="1588"/>
    </location>
</feature>
<feature type="compositionally biased region" description="Basic and acidic residues" evidence="1">
    <location>
        <begin position="343"/>
        <end position="355"/>
    </location>
</feature>
<evidence type="ECO:0000313" key="4">
    <source>
        <dbReference type="Proteomes" id="UP000825935"/>
    </source>
</evidence>
<feature type="region of interest" description="Disordered" evidence="1">
    <location>
        <begin position="1"/>
        <end position="129"/>
    </location>
</feature>
<accession>A0A8T2STZ4</accession>
<feature type="region of interest" description="Disordered" evidence="1">
    <location>
        <begin position="339"/>
        <end position="358"/>
    </location>
</feature>
<feature type="region of interest" description="Disordered" evidence="1">
    <location>
        <begin position="159"/>
        <end position="233"/>
    </location>
</feature>
<dbReference type="CDD" id="cd00072">
    <property type="entry name" value="GYF"/>
    <property type="match status" value="1"/>
</dbReference>
<dbReference type="OrthoDB" id="6415790at2759"/>
<keyword evidence="4" id="KW-1185">Reference proteome</keyword>
<feature type="compositionally biased region" description="Polar residues" evidence="1">
    <location>
        <begin position="462"/>
        <end position="472"/>
    </location>
</feature>
<dbReference type="EMBL" id="CM035423">
    <property type="protein sequence ID" value="KAH7365823.1"/>
    <property type="molecule type" value="Genomic_DNA"/>
</dbReference>
<feature type="compositionally biased region" description="Basic and acidic residues" evidence="1">
    <location>
        <begin position="159"/>
        <end position="171"/>
    </location>
</feature>
<sequence>MSSSVAVEQKDSSSHETLVPLSPQWLFPKSYSDSKEVPLTVGGNVQSISGSDQSKNELGQNSDKKSDRWRAENDVIRKGRWSEEERESSFTGSRHDRWKEDERDTKDLRRGDRWGDPLFKDPNESRRVLENRDSTFDLRRDIKWSTKWGPEDKDYEARREKWIGPDKDDGKYGSPGSIKIDTVQDRDSVWRPPSLSIRGRGEGSHGSSQKHAPGFGTGKARGDSSMTGFIGGRGRGTATISGLHNGNAPMSIGGSSFVDKQDSISRPLRYSRAKLLDIYHESSSLPSFLKLPEELAEIQQLTSTAVTKPLALSAPTKEEEAVLEGIEKGEIVTGGMVSSSTSKELHNNRNFDDPSRGYGRGKGAVEWSIENLQPETHITQLFSPGTADEAPTRYRPPFDGSEDSETITGRKTSPGILDAEVTSSVWRPSRVLEQDDLSRRKDNRSDGIWRRSKSGDLKTENNQKPFSTNDPFQSPLERSASLFIERETDKSEMLKRSTYGDVVFKAEREVRLSNVESSIGRAGTSSALDIDKKESARWSNPLTAPEDLSLVYMDPQGEIQGPFLGIDIIGWFEAGYFGIDLPVRLANAPSGTQFMALGNMMPHLKPKPKVPPGFNPVKQFEERQNSLPRVQNHTVTSAIGSFGNESSNYAFKVDTGPKDNLVGQNRLSGYPSADPQFLGSTQALGHPWSNRDIQEKSSILSSLVNPTAYELGSDTYRLPMETFPGSACAPSKVMERFEDLNISANRNLSHSGLDPLHVHALEQQSRQQMMQQLIGQDSYHSQLPQHQAVLTQPSQAQDADLNQMQGTSNFGQNRYPGLTQNVSLSVLKQLSSLQVSPQPQPNFVPLSPSSPVLDQLFRLQQQQQQHQQQLPVLADQWLSQQKQQQLQPHASPSQNSRVDQILLRQPADLSQRETQMHHHFGNPPLDLQALAQTSLPHNNHVDHVVSRHTHDPLIMDTITQRSNLVSSLPEQLLPEELALKTLIERQKNDEQARLWHDSRGLEESRLLHNMADSGILSHEPNKHLQSSIPVSVQTSVVLDEGNHYGIASLTDSITRVSKPEGKLGTVNSATQVRSLDYEEQTFDDIRQDLISRYDSSPAIEAGSRSRPLQVLEDENVVSTLSNLGQPFSEIIYTERVSRLDIGKDAMVDASEGAHFSDQTHVEAEELQCLVEEKEHLVISAASDKDSTQFLCDNKNDSSRISVKSDLLSSEEAMADPKQPRLPCQDISSEPAWKVKMTTRPKSLLEIQEETRVAEEQIQRKEEIFKSMAMESRVEAEGNGPWAAPVSLQVSKSFKQIQEEEASKLMALAKIDGASDNGQQVTSDKLEVSKSLKQFPDEEASEKVPKAVSSSLSLESNSNIMKSDDSIQPLKEVEVVRAKSSKKKGKDSLPVGSSASKSNDEIKLGYHGGKLAVSAPSTMDVDDTDFLEPKEAKKSKRKNSKNKSITSKVTPVAESDPVPVALVPVKPVLNSKIEEHGKEVIPSPPPGPSLGDFIFTKEEVQVPQPFPAWSIDPWKQQGTPSLKEIQEMEKKIKEDQRKPSQTSSQPQTQSQVMPKVSVSINITSTKVASLSANNSKPVWQQPSSSSSQSLINGTTSKAKKEIPDDDDELFWEYPEAIKTGSNQKKSLKSDKKYDPSSSSGKESKSMAKPEYAELVNGPKQTAPIVACSNDFPSFPDVSISKSLSGPPKGKKQKSKRQSDTGYPASASNAVLEDCKAFHAWCAEKIKSLTGSSDMTLLDFCIALPTSREAGSYLSQYLSGKPGLEAFTVEFMRQKDLLPQNVLLQLFAPSDAVLKGDTQVGMTSTTPGKKVLAATEDVLSDAKDCTSKGSKKKSKKGKKTFDPSLLGFSVTSSRILMGEIQHVED</sequence>
<feature type="compositionally biased region" description="Basic and acidic residues" evidence="1">
    <location>
        <begin position="1523"/>
        <end position="1537"/>
    </location>
</feature>
<feature type="region of interest" description="Disordered" evidence="1">
    <location>
        <begin position="1568"/>
        <end position="1654"/>
    </location>
</feature>
<name>A0A8T2STZ4_CERRI</name>
<organism evidence="3 4">
    <name type="scientific">Ceratopteris richardii</name>
    <name type="common">Triangle waterfern</name>
    <dbReference type="NCBI Taxonomy" id="49495"/>
    <lineage>
        <taxon>Eukaryota</taxon>
        <taxon>Viridiplantae</taxon>
        <taxon>Streptophyta</taxon>
        <taxon>Embryophyta</taxon>
        <taxon>Tracheophyta</taxon>
        <taxon>Polypodiopsida</taxon>
        <taxon>Polypodiidae</taxon>
        <taxon>Polypodiales</taxon>
        <taxon>Pteridineae</taxon>
        <taxon>Pteridaceae</taxon>
        <taxon>Parkerioideae</taxon>
        <taxon>Ceratopteris</taxon>
    </lineage>
</organism>
<dbReference type="OMA" id="DWNDPSA"/>
<feature type="compositionally biased region" description="Basic and acidic residues" evidence="1">
    <location>
        <begin position="437"/>
        <end position="461"/>
    </location>
</feature>
<protein>
    <recommendedName>
        <fullName evidence="2">GYF domain-containing protein</fullName>
    </recommendedName>
</protein>
<comment type="caution">
    <text evidence="3">The sequence shown here is derived from an EMBL/GenBank/DDBJ whole genome shotgun (WGS) entry which is preliminary data.</text>
</comment>
<dbReference type="SMART" id="SM00444">
    <property type="entry name" value="GYF"/>
    <property type="match status" value="1"/>
</dbReference>
<dbReference type="Proteomes" id="UP000825935">
    <property type="component" value="Chromosome 18"/>
</dbReference>
<feature type="region of interest" description="Disordered" evidence="1">
    <location>
        <begin position="383"/>
        <end position="420"/>
    </location>
</feature>
<feature type="compositionally biased region" description="Low complexity" evidence="1">
    <location>
        <begin position="1677"/>
        <end position="1686"/>
    </location>
</feature>
<feature type="compositionally biased region" description="Polar residues" evidence="1">
    <location>
        <begin position="43"/>
        <end position="61"/>
    </location>
</feature>
<feature type="region of interest" description="Disordered" evidence="1">
    <location>
        <begin position="1331"/>
        <end position="1455"/>
    </location>
</feature>